<evidence type="ECO:0000313" key="10">
    <source>
        <dbReference type="Proteomes" id="UP000283210"/>
    </source>
</evidence>
<keyword evidence="10" id="KW-1185">Reference proteome</keyword>
<evidence type="ECO:0000256" key="3">
    <source>
        <dbReference type="ARBA" id="ARBA00022553"/>
    </source>
</evidence>
<feature type="compositionally biased region" description="Basic residues" evidence="7">
    <location>
        <begin position="270"/>
        <end position="281"/>
    </location>
</feature>
<protein>
    <recommendedName>
        <fullName evidence="6">Eukaryotic translation initiation factor 3 subunit C</fullName>
        <shortName evidence="6">eIF3c</shortName>
    </recommendedName>
    <alternativeName>
        <fullName evidence="6">Eukaryotic translation initiation factor 3 subunit 8</fullName>
    </alternativeName>
</protein>
<dbReference type="AlphaFoldDB" id="A0A3S2LRI1"/>
<comment type="similarity">
    <text evidence="6">Belongs to the eIF-3 subunit C family.</text>
</comment>
<dbReference type="Gene3D" id="1.10.10.10">
    <property type="entry name" value="Winged helix-like DNA-binding domain superfamily/Winged helix DNA-binding domain"/>
    <property type="match status" value="1"/>
</dbReference>
<name>A0A3S2LRI1_ORYJA</name>
<dbReference type="GO" id="GO:0001732">
    <property type="term" value="P:formation of cytoplasmic translation initiation complex"/>
    <property type="evidence" value="ECO:0007669"/>
    <property type="project" value="UniProtKB-UniRule"/>
</dbReference>
<evidence type="ECO:0000256" key="5">
    <source>
        <dbReference type="ARBA" id="ARBA00057041"/>
    </source>
</evidence>
<feature type="region of interest" description="Disordered" evidence="7">
    <location>
        <begin position="884"/>
        <end position="924"/>
    </location>
</feature>
<keyword evidence="1 6" id="KW-0963">Cytoplasm</keyword>
<dbReference type="InterPro" id="IPR000717">
    <property type="entry name" value="PCI_dom"/>
</dbReference>
<dbReference type="InterPro" id="IPR058999">
    <property type="entry name" value="EIF3CL_C"/>
</dbReference>
<evidence type="ECO:0000256" key="2">
    <source>
        <dbReference type="ARBA" id="ARBA00022540"/>
    </source>
</evidence>
<accession>A0A3S2LRI1</accession>
<comment type="function">
    <text evidence="5">Component of the eukaryotic translation initiation factor 3 (eIF-3) complex, which is required for several steps in the initiation of protein synthesis. The eIF-3 complex associates with the 40S ribosome and facilitates the recruitment of eIF-1, eIF-1A, eIF-2:GTP:methionyl-tRNAi and eIF-5 to form the 43S pre-initiation complex (43S PIC). The eIF-3 complex stimulates mRNA recruitment to the 43S PIC and scanning of the mRNA for AUG recognition. The eIF-3 complex is also required for disassembly and recycling of post-termination ribosomal complexes and subsequently prevents premature joining of the 40S and 60S ribosomal subunits prior to initiation. The eIF-3 complex specifically targets and initiates translation of a subset of mRNAs involved in cell proliferation, including cell cycling, differentiation and apoptosis, and uses different modes of RNA stem-loop binding to exert either translational activation or repression.</text>
</comment>
<dbReference type="OMA" id="CQIEVLV"/>
<dbReference type="GO" id="GO:0016282">
    <property type="term" value="C:eukaryotic 43S preinitiation complex"/>
    <property type="evidence" value="ECO:0007669"/>
    <property type="project" value="UniProtKB-UniRule"/>
</dbReference>
<evidence type="ECO:0000256" key="1">
    <source>
        <dbReference type="ARBA" id="ARBA00022490"/>
    </source>
</evidence>
<keyword evidence="2 6" id="KW-0396">Initiation factor</keyword>
<dbReference type="GO" id="GO:0005852">
    <property type="term" value="C:eukaryotic translation initiation factor 3 complex"/>
    <property type="evidence" value="ECO:0007669"/>
    <property type="project" value="UniProtKB-UniRule"/>
</dbReference>
<dbReference type="EMBL" id="CM012455">
    <property type="protein sequence ID" value="RVE59575.1"/>
    <property type="molecule type" value="Genomic_DNA"/>
</dbReference>
<feature type="compositionally biased region" description="Low complexity" evidence="7">
    <location>
        <begin position="902"/>
        <end position="924"/>
    </location>
</feature>
<feature type="compositionally biased region" description="Basic and acidic residues" evidence="7">
    <location>
        <begin position="199"/>
        <end position="216"/>
    </location>
</feature>
<dbReference type="Pfam" id="PF01399">
    <property type="entry name" value="PCI"/>
    <property type="match status" value="1"/>
</dbReference>
<evidence type="ECO:0000256" key="4">
    <source>
        <dbReference type="ARBA" id="ARBA00022917"/>
    </source>
</evidence>
<dbReference type="Pfam" id="PF05470">
    <property type="entry name" value="eIF-3c_N"/>
    <property type="match status" value="1"/>
</dbReference>
<keyword evidence="3" id="KW-0597">Phosphoprotein</keyword>
<sequence length="924" mass="106222">MSRFFATGSDSESEESSSADEITPKAPGTTLKQSLLLSDDEEDTKRVVRSAKDKRFEELTNLIKTIRNAMKIRDMAKCLEEFEQLCRAFLKSKNIVDKEGVPSFYIRLLADLEDYLNQLWEDKEGKKKMNKNNAKALSTLRQKIRKYNRDFETEITAYKENPQESADEEDDKEMGESGSSSDSDGEADGEISATSFLKKKPESEASKMLKGAKDSGDESSSSDEDEDEDWGEDSEESGRESSDEEDKKTYLAEAFLKPAHGTEKGEIKKGSKKRDKIKPRKRIEGEGEEEGGEEVEGGWEKVKYGVPLVKEKPKMFAKGTEINTAVVVKKLNEILQARGKKGTDRAAQIELLHALAAIAAEHNLGQGILVKIKFNIIASLYDYNPNLAAFMKPEMWKKCLDCIDELLDILFEHNDIFIGENIAEDSENLAISDQPFRVRGCVLTLVERMDEEFTKIMQNTDPHSQEYVDNLKDEGRVCGIIDRLLEYLGNKGSTEEICRVYLRRIMHTYYKFDYKAHRRTLGLQGETKSEQDQEESEGEDSALIMDRLCKFIYAKDRTDRIRTCAILCHIYHHALHSRWYQARDLMLMSHLQDNIHHSDPPVQILYNRTMVQLGICAFRQGMIKDAHNALLDIQSSGRAKELLGQGLLMRNMQERNAEQEKIEKRRQVPFHMHINLELLECVYLVSAMLLEIPYMAAHEFDARRRMISKQFHHQLRVGERQPLLGPPESMREHVVAASKAMKMGDWRTCHSFIINEKMNSKVWDLFPEAQRVREMLVRKIQEESLRTYLFTYSSVYDSISMETLSEMFQLEMPTVHSIISKMIINEELMASLDQPTQTVVMHRTEPTSLQNMALQLAEKLGSLVENNERVFDLKQGVYGGYFNRDQKGGYQQKQSYQRDQKGGYQQNKGGYQRGGYRNQNQSNY</sequence>
<evidence type="ECO:0000313" key="9">
    <source>
        <dbReference type="EMBL" id="RVE59575.1"/>
    </source>
</evidence>
<dbReference type="PANTHER" id="PTHR13937">
    <property type="entry name" value="EUKARYOTIC TRANSLATION INITATION FACTOR 3, SUBUNIT 8 EIF3S8 -RELATED"/>
    <property type="match status" value="1"/>
</dbReference>
<dbReference type="SMART" id="SM00088">
    <property type="entry name" value="PINT"/>
    <property type="match status" value="1"/>
</dbReference>
<dbReference type="GO" id="GO:0003743">
    <property type="term" value="F:translation initiation factor activity"/>
    <property type="evidence" value="ECO:0007669"/>
    <property type="project" value="UniProtKB-UniRule"/>
</dbReference>
<dbReference type="GO" id="GO:0003723">
    <property type="term" value="F:RNA binding"/>
    <property type="evidence" value="ECO:0007669"/>
    <property type="project" value="InterPro"/>
</dbReference>
<dbReference type="Pfam" id="PF26569">
    <property type="entry name" value="EIF3CL_C"/>
    <property type="match status" value="1"/>
</dbReference>
<dbReference type="InterPro" id="IPR036390">
    <property type="entry name" value="WH_DNA-bd_sf"/>
</dbReference>
<dbReference type="PANTHER" id="PTHR13937:SF0">
    <property type="entry name" value="EUKARYOTIC TRANSLATION INITIATION FACTOR 3 SUBUNIT C-RELATED"/>
    <property type="match status" value="1"/>
</dbReference>
<feature type="region of interest" description="Disordered" evidence="7">
    <location>
        <begin position="1"/>
        <end position="35"/>
    </location>
</feature>
<feature type="compositionally biased region" description="Acidic residues" evidence="7">
    <location>
        <begin position="220"/>
        <end position="235"/>
    </location>
</feature>
<gene>
    <name evidence="6" type="primary">EIF3C</name>
    <name evidence="6" type="synonym">EIF3S8</name>
    <name evidence="9" type="ORF">OJAV_G00189720</name>
</gene>
<dbReference type="InterPro" id="IPR008905">
    <property type="entry name" value="EIF3C_N_dom"/>
</dbReference>
<feature type="compositionally biased region" description="Acidic residues" evidence="7">
    <location>
        <begin position="286"/>
        <end position="296"/>
    </location>
</feature>
<dbReference type="HAMAP" id="MF_03002">
    <property type="entry name" value="eIF3c"/>
    <property type="match status" value="1"/>
</dbReference>
<feature type="region of interest" description="Disordered" evidence="7">
    <location>
        <begin position="154"/>
        <end position="296"/>
    </location>
</feature>
<evidence type="ECO:0000256" key="6">
    <source>
        <dbReference type="HAMAP-Rule" id="MF_03002"/>
    </source>
</evidence>
<dbReference type="InterPro" id="IPR036388">
    <property type="entry name" value="WH-like_DNA-bd_sf"/>
</dbReference>
<comment type="function">
    <text evidence="6">Component of the eukaryotic translation initiation factor 3 (eIF-3) complex, which is involved in protein synthesis of a specialized repertoire of mRNAs and, together with other initiation factors, stimulates binding of mRNA and methionyl-tRNAi to the 40S ribosome. The eIF-3 complex specifically targets and initiates translation of a subset of mRNAs involved in cell proliferation.</text>
</comment>
<dbReference type="FunFam" id="1.10.10.10:FF:000461">
    <property type="entry name" value="Eukaryotic translation initiation factor 3 subunit C"/>
    <property type="match status" value="1"/>
</dbReference>
<feature type="compositionally biased region" description="Basic and acidic residues" evidence="7">
    <location>
        <begin position="260"/>
        <end position="269"/>
    </location>
</feature>
<dbReference type="Proteomes" id="UP000283210">
    <property type="component" value="Chromosome 19"/>
</dbReference>
<comment type="subunit">
    <text evidence="6">Component of the eukaryotic translation initiation factor 3 (eIF-3) complex, which is composed of 13 subunits: EIF3A, EIF3B, EIF3C, EIF3D, EIF3E, EIF3F, EIF3G, EIF3H, EIF3I, EIF3J, EIF3K, EIF3L and EIF3M.</text>
</comment>
<feature type="compositionally biased region" description="Basic and acidic residues" evidence="7">
    <location>
        <begin position="236"/>
        <end position="250"/>
    </location>
</feature>
<organism evidence="9 10">
    <name type="scientific">Oryzias javanicus</name>
    <name type="common">Javanese ricefish</name>
    <name type="synonym">Aplocheilus javanicus</name>
    <dbReference type="NCBI Taxonomy" id="123683"/>
    <lineage>
        <taxon>Eukaryota</taxon>
        <taxon>Metazoa</taxon>
        <taxon>Chordata</taxon>
        <taxon>Craniata</taxon>
        <taxon>Vertebrata</taxon>
        <taxon>Euteleostomi</taxon>
        <taxon>Actinopterygii</taxon>
        <taxon>Neopterygii</taxon>
        <taxon>Teleostei</taxon>
        <taxon>Neoteleostei</taxon>
        <taxon>Acanthomorphata</taxon>
        <taxon>Ovalentaria</taxon>
        <taxon>Atherinomorphae</taxon>
        <taxon>Beloniformes</taxon>
        <taxon>Adrianichthyidae</taxon>
        <taxon>Oryziinae</taxon>
        <taxon>Oryzias</taxon>
    </lineage>
</organism>
<keyword evidence="4 6" id="KW-0648">Protein biosynthesis</keyword>
<evidence type="ECO:0000259" key="8">
    <source>
        <dbReference type="PROSITE" id="PS50250"/>
    </source>
</evidence>
<reference evidence="9 10" key="1">
    <citation type="submission" date="2018-11" db="EMBL/GenBank/DDBJ databases">
        <authorList>
            <person name="Lopez-Roques C."/>
            <person name="Donnadieu C."/>
            <person name="Bouchez O."/>
            <person name="Klopp C."/>
            <person name="Cabau C."/>
            <person name="Zahm M."/>
        </authorList>
    </citation>
    <scope>NUCLEOTIDE SEQUENCE [LARGE SCALE GENOMIC DNA]</scope>
    <source>
        <strain evidence="9">RS831</strain>
        <tissue evidence="9">Whole body</tissue>
    </source>
</reference>
<reference evidence="9 10" key="2">
    <citation type="submission" date="2019-01" db="EMBL/GenBank/DDBJ databases">
        <title>A chromosome length genome reference of the Java medaka (oryzias javanicus).</title>
        <authorList>
            <person name="Herpin A."/>
            <person name="Takehana Y."/>
            <person name="Naruse K."/>
            <person name="Ansai S."/>
            <person name="Kawaguchi M."/>
        </authorList>
    </citation>
    <scope>NUCLEOTIDE SEQUENCE [LARGE SCALE GENOMIC DNA]</scope>
    <source>
        <strain evidence="9">RS831</strain>
        <tissue evidence="9">Whole body</tissue>
    </source>
</reference>
<evidence type="ECO:0000256" key="7">
    <source>
        <dbReference type="SAM" id="MobiDB-lite"/>
    </source>
</evidence>
<dbReference type="SUPFAM" id="SSF46785">
    <property type="entry name" value="Winged helix' DNA-binding domain"/>
    <property type="match status" value="1"/>
</dbReference>
<proteinExistence type="inferred from homology"/>
<dbReference type="InterPro" id="IPR027516">
    <property type="entry name" value="EIF3C"/>
</dbReference>
<dbReference type="GO" id="GO:0031369">
    <property type="term" value="F:translation initiation factor binding"/>
    <property type="evidence" value="ECO:0007669"/>
    <property type="project" value="InterPro"/>
</dbReference>
<feature type="domain" description="PCI" evidence="8">
    <location>
        <begin position="670"/>
        <end position="846"/>
    </location>
</feature>
<comment type="subcellular location">
    <subcellularLocation>
        <location evidence="6">Cytoplasm</location>
    </subcellularLocation>
</comment>
<dbReference type="PROSITE" id="PS50250">
    <property type="entry name" value="PCI"/>
    <property type="match status" value="1"/>
</dbReference>
<dbReference type="OrthoDB" id="29647at2759"/>
<dbReference type="GO" id="GO:0033290">
    <property type="term" value="C:eukaryotic 48S preinitiation complex"/>
    <property type="evidence" value="ECO:0007669"/>
    <property type="project" value="UniProtKB-UniRule"/>
</dbReference>